<dbReference type="PROSITE" id="PS50076">
    <property type="entry name" value="DNAJ_2"/>
    <property type="match status" value="1"/>
</dbReference>
<proteinExistence type="predicted"/>
<evidence type="ECO:0000313" key="3">
    <source>
        <dbReference type="Proteomes" id="UP000176645"/>
    </source>
</evidence>
<organism evidence="2 3">
    <name type="scientific">Candidatus Woykebacteria bacterium RBG_19FT_COMBO_43_10</name>
    <dbReference type="NCBI Taxonomy" id="1802598"/>
    <lineage>
        <taxon>Bacteria</taxon>
        <taxon>Candidatus Woykeibacteriota</taxon>
    </lineage>
</organism>
<feature type="domain" description="J" evidence="1">
    <location>
        <begin position="18"/>
        <end position="91"/>
    </location>
</feature>
<comment type="caution">
    <text evidence="2">The sequence shown here is derived from an EMBL/GenBank/DDBJ whole genome shotgun (WGS) entry which is preliminary data.</text>
</comment>
<reference evidence="2 3" key="1">
    <citation type="journal article" date="2016" name="Nat. Commun.">
        <title>Thousands of microbial genomes shed light on interconnected biogeochemical processes in an aquifer system.</title>
        <authorList>
            <person name="Anantharaman K."/>
            <person name="Brown C.T."/>
            <person name="Hug L.A."/>
            <person name="Sharon I."/>
            <person name="Castelle C.J."/>
            <person name="Probst A.J."/>
            <person name="Thomas B.C."/>
            <person name="Singh A."/>
            <person name="Wilkins M.J."/>
            <person name="Karaoz U."/>
            <person name="Brodie E.L."/>
            <person name="Williams K.H."/>
            <person name="Hubbard S.S."/>
            <person name="Banfield J.F."/>
        </authorList>
    </citation>
    <scope>NUCLEOTIDE SEQUENCE [LARGE SCALE GENOMIC DNA]</scope>
</reference>
<dbReference type="Proteomes" id="UP000176645">
    <property type="component" value="Unassembled WGS sequence"/>
</dbReference>
<protein>
    <recommendedName>
        <fullName evidence="1">J domain-containing protein</fullName>
    </recommendedName>
</protein>
<dbReference type="InterPro" id="IPR001623">
    <property type="entry name" value="DnaJ_domain"/>
</dbReference>
<gene>
    <name evidence="2" type="ORF">A2Z42_03875</name>
</gene>
<evidence type="ECO:0000313" key="2">
    <source>
        <dbReference type="EMBL" id="OGY28209.1"/>
    </source>
</evidence>
<accession>A0A1G1WKG5</accession>
<name>A0A1G1WKG5_9BACT</name>
<dbReference type="AlphaFoldDB" id="A0A1G1WKG5"/>
<evidence type="ECO:0000259" key="1">
    <source>
        <dbReference type="PROSITE" id="PS50076"/>
    </source>
</evidence>
<dbReference type="EMBL" id="MHCU01000009">
    <property type="protein sequence ID" value="OGY28209.1"/>
    <property type="molecule type" value="Genomic_DNA"/>
</dbReference>
<sequence>MDRKAIRRLLGKRDWDENPLEVVGLTPAILELGLSESELYDYCRRIARDLMARVHPDRHGGVEAPAVKRYSRALDLLQDPKVFREALTDFREAKVYQRRSERVLAETNALLQTNNQELNRKLVEQNSTLEREKRFRQWALRYLVTLDTSRFGLGVKHVSGSATLVMSSLVISFSDPPDSGVEDELKALYQKAVRVLTLSGHRRAMPYFGKARGFMAEHHLMSAPLSGVLKQALQSSIKVPGVVWDFETAAHVMGLPKLAPWHRIANRQPIRETPEEVKVGAAGELQKGLLRYLLHRFGDRHVDHVEIVPAKYHLNNHIVRDQKDLTQRVVVGSVDLDEGLPLTQPSLLSGQLGLVEEILPQTEPFIIPGKAVVTLSAGAIEGSLGNDKDGDKFRGAVSRGVVDTRLLLSHFVLSCD</sequence>